<gene>
    <name evidence="1" type="ORF">METZ01_LOCUS381045</name>
</gene>
<protein>
    <submittedName>
        <fullName evidence="1">Uncharacterized protein</fullName>
    </submittedName>
</protein>
<dbReference type="AlphaFoldDB" id="A0A382U374"/>
<dbReference type="EMBL" id="UINC01140824">
    <property type="protein sequence ID" value="SVD28191.1"/>
    <property type="molecule type" value="Genomic_DNA"/>
</dbReference>
<name>A0A382U374_9ZZZZ</name>
<organism evidence="1">
    <name type="scientific">marine metagenome</name>
    <dbReference type="NCBI Taxonomy" id="408172"/>
    <lineage>
        <taxon>unclassified sequences</taxon>
        <taxon>metagenomes</taxon>
        <taxon>ecological metagenomes</taxon>
    </lineage>
</organism>
<accession>A0A382U374</accession>
<proteinExistence type="predicted"/>
<reference evidence="1" key="1">
    <citation type="submission" date="2018-05" db="EMBL/GenBank/DDBJ databases">
        <authorList>
            <person name="Lanie J.A."/>
            <person name="Ng W.-L."/>
            <person name="Kazmierczak K.M."/>
            <person name="Andrzejewski T.M."/>
            <person name="Davidsen T.M."/>
            <person name="Wayne K.J."/>
            <person name="Tettelin H."/>
            <person name="Glass J.I."/>
            <person name="Rusch D."/>
            <person name="Podicherti R."/>
            <person name="Tsui H.-C.T."/>
            <person name="Winkler M.E."/>
        </authorList>
    </citation>
    <scope>NUCLEOTIDE SEQUENCE</scope>
</reference>
<sequence length="47" mass="5512">NTLTLPNPFIFFKKIDNSFKFFGLNITFAGPPKLNHEYFERFSSNVI</sequence>
<feature type="non-terminal residue" evidence="1">
    <location>
        <position position="1"/>
    </location>
</feature>
<evidence type="ECO:0000313" key="1">
    <source>
        <dbReference type="EMBL" id="SVD28191.1"/>
    </source>
</evidence>